<dbReference type="FunFam" id="3.30.70.240:FF:000002">
    <property type="entry name" value="GTP-binding protein TypA"/>
    <property type="match status" value="1"/>
</dbReference>
<dbReference type="Pfam" id="PF03144">
    <property type="entry name" value="GTP_EFTU_D2"/>
    <property type="match status" value="1"/>
</dbReference>
<dbReference type="FunFam" id="2.40.30.10:FF:000016">
    <property type="entry name" value="GTP-binding protein TypA"/>
    <property type="match status" value="1"/>
</dbReference>
<keyword evidence="4" id="KW-0378">Hydrolase</keyword>
<feature type="domain" description="Tr-type G" evidence="5">
    <location>
        <begin position="4"/>
        <end position="199"/>
    </location>
</feature>
<dbReference type="RefSeq" id="WP_117865796.1">
    <property type="nucleotide sequence ID" value="NZ_DAWBXX010000008.1"/>
</dbReference>
<dbReference type="NCBIfam" id="TIGR00231">
    <property type="entry name" value="small_GTP"/>
    <property type="match status" value="1"/>
</dbReference>
<dbReference type="PANTHER" id="PTHR42908:SF8">
    <property type="entry name" value="TR-TYPE G DOMAIN-CONTAINING PROTEIN"/>
    <property type="match status" value="1"/>
</dbReference>
<keyword evidence="4" id="KW-0963">Cytoplasm</keyword>
<dbReference type="GO" id="GO:0000049">
    <property type="term" value="F:tRNA binding"/>
    <property type="evidence" value="ECO:0007669"/>
    <property type="project" value="UniProtKB-KW"/>
</dbReference>
<dbReference type="InterPro" id="IPR004161">
    <property type="entry name" value="EFTu-like_2"/>
</dbReference>
<dbReference type="PRINTS" id="PR00315">
    <property type="entry name" value="ELONGATNFCT"/>
</dbReference>
<evidence type="ECO:0000256" key="4">
    <source>
        <dbReference type="HAMAP-Rule" id="MF_00849"/>
    </source>
</evidence>
<sequence>MIREDLRNVAIIAHVDHGKTTLVDQMLKQSGTFRENQAVEERVMDSNDIERERGITILAKNTSIKYKDVKINVIDTPGHADFGGEVERVLKMVNGVILLVDAAEGPMPQTRFVLQKALELGHKIIIVINKIDRPDARLNEVGDEVLELLMDLDATDEQLDSPILYCSGRAGTATHSPDEEGKDMIPLFDEILSYIPAPEVDTEGPMQYLVSAIDYNEYVGRIAIGRIERGEMKVNQDVTIGDYHQTKKEYRGKIVTMYQIEGLNRVPCQSAKAGDIVCISGIENITIGDTICDFGNFEAVPFVKISEPTVEMTFSVNNSPFAGREGKFVTSRHLRDRLFKELLKDVSLRVSETDSTDAFKVAGRGEMHLSILIENMRREGYELSVSTPHVLFKEIEGKLCEPIESLVIDVPENCVGSVMEKIGARKGELQEMAPVGSRMRLEFLIPARGLFGYKSEFLTDTKGEGIMSSVFHDYEPYKGEIPKRATGSLVAFETGEAVTYGLYNAQERGELFITAGTPVYEGMIVGASPKQEDLVVNVCKKKHLTNTRASGSDDALRLVPPRNLSLEDSLEFLADDELLEVTPKSIRIRKRILSNSQRAKERAKM</sequence>
<organism evidence="6 7">
    <name type="scientific">Ruminococcus bicirculans</name>
    <name type="common">ex Wegman et al. 2014</name>
    <dbReference type="NCBI Taxonomy" id="1160721"/>
    <lineage>
        <taxon>Bacteria</taxon>
        <taxon>Bacillati</taxon>
        <taxon>Bacillota</taxon>
        <taxon>Clostridia</taxon>
        <taxon>Eubacteriales</taxon>
        <taxon>Oscillospiraceae</taxon>
        <taxon>Ruminococcus</taxon>
    </lineage>
</organism>
<dbReference type="Pfam" id="PF00679">
    <property type="entry name" value="EFG_C"/>
    <property type="match status" value="1"/>
</dbReference>
<dbReference type="GO" id="GO:0009409">
    <property type="term" value="P:response to cold"/>
    <property type="evidence" value="ECO:0007669"/>
    <property type="project" value="UniProtKB-ARBA"/>
</dbReference>
<dbReference type="GO" id="GO:0019843">
    <property type="term" value="F:rRNA binding"/>
    <property type="evidence" value="ECO:0007669"/>
    <property type="project" value="UniProtKB-KW"/>
</dbReference>
<gene>
    <name evidence="6" type="primary">typA</name>
    <name evidence="4" type="synonym">bipA</name>
    <name evidence="6" type="ORF">PNV70_13535</name>
</gene>
<dbReference type="FunFam" id="3.30.70.870:FF:000003">
    <property type="entry name" value="GTP-binding protein TypA"/>
    <property type="match status" value="1"/>
</dbReference>
<proteinExistence type="inferred from homology"/>
<dbReference type="HAMAP" id="MF_00849">
    <property type="entry name" value="BipA"/>
    <property type="match status" value="1"/>
</dbReference>
<keyword evidence="1 4" id="KW-0547">Nucleotide-binding</keyword>
<dbReference type="InterPro" id="IPR047041">
    <property type="entry name" value="BipA_GTP-bd_dom"/>
</dbReference>
<dbReference type="CDD" id="cd03710">
    <property type="entry name" value="BipA_TypA_C"/>
    <property type="match status" value="1"/>
</dbReference>
<dbReference type="FunFam" id="2.40.50.250:FF:000001">
    <property type="entry name" value="GTP-binding protein TypA"/>
    <property type="match status" value="1"/>
</dbReference>
<dbReference type="GO" id="GO:0000027">
    <property type="term" value="P:ribosomal large subunit assembly"/>
    <property type="evidence" value="ECO:0007669"/>
    <property type="project" value="UniProtKB-UniRule"/>
</dbReference>
<evidence type="ECO:0000256" key="1">
    <source>
        <dbReference type="ARBA" id="ARBA00022741"/>
    </source>
</evidence>
<dbReference type="InterPro" id="IPR042116">
    <property type="entry name" value="TypA/BipA_C"/>
</dbReference>
<dbReference type="InterPro" id="IPR035651">
    <property type="entry name" value="BipA_V"/>
</dbReference>
<keyword evidence="4" id="KW-0690">Ribosome biogenesis</keyword>
<evidence type="ECO:0000313" key="6">
    <source>
        <dbReference type="EMBL" id="MDB8743085.1"/>
    </source>
</evidence>
<dbReference type="InterPro" id="IPR009000">
    <property type="entry name" value="Transl_B-barrel_sf"/>
</dbReference>
<dbReference type="Gene3D" id="3.40.50.300">
    <property type="entry name" value="P-loop containing nucleotide triphosphate hydrolases"/>
    <property type="match status" value="1"/>
</dbReference>
<dbReference type="GO" id="GO:0010467">
    <property type="term" value="P:gene expression"/>
    <property type="evidence" value="ECO:0007669"/>
    <property type="project" value="UniProtKB-ARBA"/>
</dbReference>
<comment type="similarity">
    <text evidence="4">Belongs to the TRAFAC class translation factor GTPase superfamily. Classic translation factor GTPase family. BipA subfamily.</text>
</comment>
<dbReference type="InterPro" id="IPR047043">
    <property type="entry name" value="BipA_III"/>
</dbReference>
<dbReference type="Gene3D" id="3.30.70.870">
    <property type="entry name" value="Elongation Factor G (Translational Gtpase), domain 3"/>
    <property type="match status" value="1"/>
</dbReference>
<comment type="catalytic activity">
    <reaction evidence="3 4">
        <text>GTP + H2O = GDP + phosphate + H(+)</text>
        <dbReference type="Rhea" id="RHEA:19669"/>
        <dbReference type="ChEBI" id="CHEBI:15377"/>
        <dbReference type="ChEBI" id="CHEBI:15378"/>
        <dbReference type="ChEBI" id="CHEBI:37565"/>
        <dbReference type="ChEBI" id="CHEBI:43474"/>
        <dbReference type="ChEBI" id="CHEBI:58189"/>
    </reaction>
</comment>
<reference evidence="6" key="1">
    <citation type="submission" date="2023-01" db="EMBL/GenBank/DDBJ databases">
        <title>Human gut microbiome strain richness.</title>
        <authorList>
            <person name="Chen-Liaw A."/>
        </authorList>
    </citation>
    <scope>NUCLEOTIDE SEQUENCE</scope>
    <source>
        <strain evidence="6">D59st1_B8_D59t2_181005</strain>
    </source>
</reference>
<dbReference type="GO" id="GO:0005829">
    <property type="term" value="C:cytosol"/>
    <property type="evidence" value="ECO:0007669"/>
    <property type="project" value="TreeGrafter"/>
</dbReference>
<dbReference type="InterPro" id="IPR000640">
    <property type="entry name" value="EFG_V-like"/>
</dbReference>
<dbReference type="InterPro" id="IPR006298">
    <property type="entry name" value="BipA"/>
</dbReference>
<evidence type="ECO:0000259" key="5">
    <source>
        <dbReference type="PROSITE" id="PS51722"/>
    </source>
</evidence>
<dbReference type="GO" id="GO:0003924">
    <property type="term" value="F:GTPase activity"/>
    <property type="evidence" value="ECO:0007669"/>
    <property type="project" value="UniProtKB-UniRule"/>
</dbReference>
<dbReference type="CDD" id="cd16263">
    <property type="entry name" value="BipA_III"/>
    <property type="match status" value="1"/>
</dbReference>
<dbReference type="InterPro" id="IPR035647">
    <property type="entry name" value="EFG_III/V"/>
</dbReference>
<keyword evidence="4" id="KW-0694">RNA-binding</keyword>
<dbReference type="InterPro" id="IPR027417">
    <property type="entry name" value="P-loop_NTPase"/>
</dbReference>
<dbReference type="GO" id="GO:0005525">
    <property type="term" value="F:GTP binding"/>
    <property type="evidence" value="ECO:0007669"/>
    <property type="project" value="UniProtKB-UniRule"/>
</dbReference>
<accession>A0AAW6E7A2</accession>
<dbReference type="Gene3D" id="2.40.50.250">
    <property type="entry name" value="bipa protein"/>
    <property type="match status" value="1"/>
</dbReference>
<dbReference type="SUPFAM" id="SSF54980">
    <property type="entry name" value="EF-G C-terminal domain-like"/>
    <property type="match status" value="2"/>
</dbReference>
<dbReference type="CDD" id="cd03691">
    <property type="entry name" value="BipA_TypA_II"/>
    <property type="match status" value="1"/>
</dbReference>
<dbReference type="SUPFAM" id="SSF50447">
    <property type="entry name" value="Translation proteins"/>
    <property type="match status" value="1"/>
</dbReference>
<dbReference type="InterPro" id="IPR000795">
    <property type="entry name" value="T_Tr_GTP-bd_dom"/>
</dbReference>
<dbReference type="SMART" id="SM00838">
    <property type="entry name" value="EFG_C"/>
    <property type="match status" value="1"/>
</dbReference>
<feature type="binding site" evidence="4">
    <location>
        <begin position="16"/>
        <end position="21"/>
    </location>
    <ligand>
        <name>GTP</name>
        <dbReference type="ChEBI" id="CHEBI:37565"/>
    </ligand>
</feature>
<dbReference type="EMBL" id="JAQMLS010000012">
    <property type="protein sequence ID" value="MDB8743085.1"/>
    <property type="molecule type" value="Genomic_DNA"/>
</dbReference>
<dbReference type="PROSITE" id="PS00301">
    <property type="entry name" value="G_TR_1"/>
    <property type="match status" value="1"/>
</dbReference>
<dbReference type="NCBIfam" id="TIGR01394">
    <property type="entry name" value="TypA_BipA"/>
    <property type="match status" value="1"/>
</dbReference>
<evidence type="ECO:0000313" key="7">
    <source>
        <dbReference type="Proteomes" id="UP001211421"/>
    </source>
</evidence>
<dbReference type="InterPro" id="IPR047042">
    <property type="entry name" value="BipA_II"/>
</dbReference>
<dbReference type="Gene3D" id="3.30.70.240">
    <property type="match status" value="1"/>
</dbReference>
<dbReference type="InterPro" id="IPR005225">
    <property type="entry name" value="Small_GTP-bd"/>
</dbReference>
<dbReference type="GO" id="GO:1990904">
    <property type="term" value="C:ribonucleoprotein complex"/>
    <property type="evidence" value="ECO:0007669"/>
    <property type="project" value="TreeGrafter"/>
</dbReference>
<comment type="caution">
    <text evidence="6">The sequence shown here is derived from an EMBL/GenBank/DDBJ whole genome shotgun (WGS) entry which is preliminary data.</text>
</comment>
<dbReference type="GO" id="GO:0043022">
    <property type="term" value="F:ribosome binding"/>
    <property type="evidence" value="ECO:0007669"/>
    <property type="project" value="UniProtKB-UniRule"/>
</dbReference>
<protein>
    <recommendedName>
        <fullName evidence="4">Large ribosomal subunit assembly factor BipA</fullName>
        <ecNumber evidence="4">3.6.5.-</ecNumber>
    </recommendedName>
    <alternativeName>
        <fullName evidence="4">GTP-binding protein BipA</fullName>
    </alternativeName>
</protein>
<comment type="subunit">
    <text evidence="4">Monomer.</text>
</comment>
<dbReference type="InterPro" id="IPR048876">
    <property type="entry name" value="BipA_C"/>
</dbReference>
<dbReference type="FunFam" id="3.40.50.300:FF:000055">
    <property type="entry name" value="GTP-binding protein TypA"/>
    <property type="match status" value="1"/>
</dbReference>
<dbReference type="EC" id="3.6.5.-" evidence="4"/>
<dbReference type="Pfam" id="PF00009">
    <property type="entry name" value="GTP_EFTU"/>
    <property type="match status" value="1"/>
</dbReference>
<dbReference type="InterPro" id="IPR031157">
    <property type="entry name" value="G_TR_CS"/>
</dbReference>
<name>A0AAW6E7A2_9FIRM</name>
<dbReference type="Pfam" id="PF21018">
    <property type="entry name" value="BipA_C"/>
    <property type="match status" value="1"/>
</dbReference>
<evidence type="ECO:0000256" key="2">
    <source>
        <dbReference type="ARBA" id="ARBA00023134"/>
    </source>
</evidence>
<keyword evidence="2 4" id="KW-0342">GTP-binding</keyword>
<evidence type="ECO:0000256" key="3">
    <source>
        <dbReference type="ARBA" id="ARBA00048548"/>
    </source>
</evidence>
<keyword evidence="4" id="KW-0820">tRNA-binding</keyword>
<dbReference type="Proteomes" id="UP001211421">
    <property type="component" value="Unassembled WGS sequence"/>
</dbReference>
<comment type="function">
    <text evidence="4">A 50S ribosomal subunit assembly protein with GTPase activity, required for 50S subunit assembly at low temperatures, may also play a role in translation. Binds GTP and analogs. Binds the 70S ribosome between the 30S and 50S subunits, in a similar position as ribosome-bound EF-G; it contacts a number of ribosomal proteins, both rRNAs and the A-site tRNA.</text>
</comment>
<feature type="binding site" evidence="4">
    <location>
        <begin position="129"/>
        <end position="132"/>
    </location>
    <ligand>
        <name>GTP</name>
        <dbReference type="ChEBI" id="CHEBI:37565"/>
    </ligand>
</feature>
<keyword evidence="4" id="KW-0699">rRNA-binding</keyword>
<dbReference type="Gene3D" id="2.40.30.10">
    <property type="entry name" value="Translation factors"/>
    <property type="match status" value="1"/>
</dbReference>
<dbReference type="SUPFAM" id="SSF52540">
    <property type="entry name" value="P-loop containing nucleoside triphosphate hydrolases"/>
    <property type="match status" value="1"/>
</dbReference>
<comment type="subcellular location">
    <subcellularLocation>
        <location evidence="4">Cytoplasm</location>
    </subcellularLocation>
    <text evidence="4">Binds to ribosomes.</text>
</comment>
<dbReference type="PANTHER" id="PTHR42908">
    <property type="entry name" value="TRANSLATION ELONGATION FACTOR-RELATED"/>
    <property type="match status" value="1"/>
</dbReference>
<dbReference type="AlphaFoldDB" id="A0AAW6E7A2"/>
<dbReference type="PROSITE" id="PS51722">
    <property type="entry name" value="G_TR_2"/>
    <property type="match status" value="1"/>
</dbReference>
<dbReference type="CDD" id="cd01891">
    <property type="entry name" value="TypA_BipA"/>
    <property type="match status" value="1"/>
</dbReference>